<dbReference type="PANTHER" id="PTHR32196:SF72">
    <property type="entry name" value="RIBOSE IMPORT PERMEASE PROTEIN RBSC"/>
    <property type="match status" value="1"/>
</dbReference>
<feature type="transmembrane region" description="Helical" evidence="6">
    <location>
        <begin position="68"/>
        <end position="93"/>
    </location>
</feature>
<comment type="subcellular location">
    <subcellularLocation>
        <location evidence="1">Cell membrane</location>
        <topology evidence="1">Multi-pass membrane protein</topology>
    </subcellularLocation>
</comment>
<evidence type="ECO:0000256" key="1">
    <source>
        <dbReference type="ARBA" id="ARBA00004651"/>
    </source>
</evidence>
<evidence type="ECO:0000313" key="8">
    <source>
        <dbReference type="Proteomes" id="UP000321490"/>
    </source>
</evidence>
<feature type="transmembrane region" description="Helical" evidence="6">
    <location>
        <begin position="35"/>
        <end position="56"/>
    </location>
</feature>
<accession>A0A562IP04</accession>
<evidence type="ECO:0000256" key="3">
    <source>
        <dbReference type="ARBA" id="ARBA00022692"/>
    </source>
</evidence>
<feature type="transmembrane region" description="Helical" evidence="6">
    <location>
        <begin position="319"/>
        <end position="338"/>
    </location>
</feature>
<dbReference type="PANTHER" id="PTHR32196">
    <property type="entry name" value="ABC TRANSPORTER PERMEASE PROTEIN YPHD-RELATED-RELATED"/>
    <property type="match status" value="1"/>
</dbReference>
<evidence type="ECO:0000256" key="6">
    <source>
        <dbReference type="SAM" id="Phobius"/>
    </source>
</evidence>
<dbReference type="EMBL" id="VLKF01000001">
    <property type="protein sequence ID" value="TWH72747.1"/>
    <property type="molecule type" value="Genomic_DNA"/>
</dbReference>
<evidence type="ECO:0000313" key="7">
    <source>
        <dbReference type="EMBL" id="TWH72747.1"/>
    </source>
</evidence>
<feature type="transmembrane region" description="Helical" evidence="6">
    <location>
        <begin position="290"/>
        <end position="307"/>
    </location>
</feature>
<dbReference type="Proteomes" id="UP000321490">
    <property type="component" value="Unassembled WGS sequence"/>
</dbReference>
<dbReference type="RefSeq" id="WP_153360959.1">
    <property type="nucleotide sequence ID" value="NZ_ML762499.1"/>
</dbReference>
<protein>
    <submittedName>
        <fullName evidence="7">Monosaccharide ABC transporter membrane protein, CUT2 family (TC 3.A.1.2.-)</fullName>
    </submittedName>
</protein>
<dbReference type="AlphaFoldDB" id="A0A562IP04"/>
<dbReference type="OrthoDB" id="4167395at2"/>
<evidence type="ECO:0000256" key="2">
    <source>
        <dbReference type="ARBA" id="ARBA00022475"/>
    </source>
</evidence>
<name>A0A562IP04_9ACTN</name>
<feature type="transmembrane region" description="Helical" evidence="6">
    <location>
        <begin position="180"/>
        <end position="204"/>
    </location>
</feature>
<proteinExistence type="predicted"/>
<gene>
    <name evidence="7" type="ORF">JD78_01269</name>
</gene>
<dbReference type="InterPro" id="IPR001851">
    <property type="entry name" value="ABC_transp_permease"/>
</dbReference>
<comment type="caution">
    <text evidence="7">The sequence shown here is derived from an EMBL/GenBank/DDBJ whole genome shotgun (WGS) entry which is preliminary data.</text>
</comment>
<feature type="transmembrane region" description="Helical" evidence="6">
    <location>
        <begin position="113"/>
        <end position="133"/>
    </location>
</feature>
<evidence type="ECO:0000256" key="5">
    <source>
        <dbReference type="ARBA" id="ARBA00023136"/>
    </source>
</evidence>
<evidence type="ECO:0000256" key="4">
    <source>
        <dbReference type="ARBA" id="ARBA00022989"/>
    </source>
</evidence>
<feature type="transmembrane region" description="Helical" evidence="6">
    <location>
        <begin position="235"/>
        <end position="254"/>
    </location>
</feature>
<feature type="transmembrane region" description="Helical" evidence="6">
    <location>
        <begin position="140"/>
        <end position="160"/>
    </location>
</feature>
<keyword evidence="8" id="KW-1185">Reference proteome</keyword>
<keyword evidence="3 6" id="KW-0812">Transmembrane</keyword>
<feature type="transmembrane region" description="Helical" evidence="6">
    <location>
        <begin position="266"/>
        <end position="283"/>
    </location>
</feature>
<dbReference type="GO" id="GO:0005886">
    <property type="term" value="C:plasma membrane"/>
    <property type="evidence" value="ECO:0007669"/>
    <property type="project" value="UniProtKB-SubCell"/>
</dbReference>
<keyword evidence="4 6" id="KW-1133">Transmembrane helix</keyword>
<dbReference type="Pfam" id="PF02653">
    <property type="entry name" value="BPD_transp_2"/>
    <property type="match status" value="1"/>
</dbReference>
<sequence length="357" mass="35020">MSTASPPAVDGTEGRTASAAPAAAAPSPVGAAVAWLVKNPLVVLLVVMVVGIQLATGSQLSWGNLRGVFLDAAVIAIVAAPVGMLVISGYIDLSVGSTLALGGVVAGKVVQSGASPGVAVLAAVAAGAAVGVVNAVLTTVFGLSSFIVTLGMLTAVRGLAQLVTPLPLSNFGDAFGFLGIGNIAGIPLAALIAVVVLVVAGVFLTRTPAGRHVYAIGVNREAAFLSGVDVRRIPFLLFVATGAAAGLAGAITVARLNSAPASQLGLGFELSVLTAVLLGGIALTGGEGSMVGVLVGVLFLGLLRNGLTLLGVPTFWQNVASGLALVAAVGIAAATHLARGKLQAREARRLDDAPATG</sequence>
<keyword evidence="2" id="KW-1003">Cell membrane</keyword>
<dbReference type="CDD" id="cd06579">
    <property type="entry name" value="TM_PBP1_transp_AraH_like"/>
    <property type="match status" value="1"/>
</dbReference>
<dbReference type="GO" id="GO:0022857">
    <property type="term" value="F:transmembrane transporter activity"/>
    <property type="evidence" value="ECO:0007669"/>
    <property type="project" value="InterPro"/>
</dbReference>
<reference evidence="7 8" key="1">
    <citation type="submission" date="2019-07" db="EMBL/GenBank/DDBJ databases">
        <title>R&amp;d 2014.</title>
        <authorList>
            <person name="Klenk H.-P."/>
        </authorList>
    </citation>
    <scope>NUCLEOTIDE SEQUENCE [LARGE SCALE GENOMIC DNA]</scope>
    <source>
        <strain evidence="7 8">DSM 45764</strain>
    </source>
</reference>
<keyword evidence="5 6" id="KW-0472">Membrane</keyword>
<organism evidence="7 8">
    <name type="scientific">Modestobacter roseus</name>
    <dbReference type="NCBI Taxonomy" id="1181884"/>
    <lineage>
        <taxon>Bacteria</taxon>
        <taxon>Bacillati</taxon>
        <taxon>Actinomycetota</taxon>
        <taxon>Actinomycetes</taxon>
        <taxon>Geodermatophilales</taxon>
        <taxon>Geodermatophilaceae</taxon>
        <taxon>Modestobacter</taxon>
    </lineage>
</organism>